<evidence type="ECO:0000256" key="8">
    <source>
        <dbReference type="RuleBase" id="RU363108"/>
    </source>
</evidence>
<dbReference type="Proteomes" id="UP001168821">
    <property type="component" value="Unassembled WGS sequence"/>
</dbReference>
<evidence type="ECO:0000256" key="3">
    <source>
        <dbReference type="ARBA" id="ARBA00022692"/>
    </source>
</evidence>
<dbReference type="GO" id="GO:0008049">
    <property type="term" value="P:male courtship behavior"/>
    <property type="evidence" value="ECO:0007669"/>
    <property type="project" value="TreeGrafter"/>
</dbReference>
<evidence type="ECO:0000256" key="4">
    <source>
        <dbReference type="ARBA" id="ARBA00022989"/>
    </source>
</evidence>
<keyword evidence="3 8" id="KW-0812">Transmembrane</keyword>
<organism evidence="9 10">
    <name type="scientific">Zophobas morio</name>
    <dbReference type="NCBI Taxonomy" id="2755281"/>
    <lineage>
        <taxon>Eukaryota</taxon>
        <taxon>Metazoa</taxon>
        <taxon>Ecdysozoa</taxon>
        <taxon>Arthropoda</taxon>
        <taxon>Hexapoda</taxon>
        <taxon>Insecta</taxon>
        <taxon>Pterygota</taxon>
        <taxon>Neoptera</taxon>
        <taxon>Endopterygota</taxon>
        <taxon>Coleoptera</taxon>
        <taxon>Polyphaga</taxon>
        <taxon>Cucujiformia</taxon>
        <taxon>Tenebrionidae</taxon>
        <taxon>Zophobas</taxon>
    </lineage>
</organism>
<protein>
    <recommendedName>
        <fullName evidence="8">Gustatory receptor</fullName>
    </recommendedName>
</protein>
<keyword evidence="6 8" id="KW-0675">Receptor</keyword>
<evidence type="ECO:0000256" key="5">
    <source>
        <dbReference type="ARBA" id="ARBA00023136"/>
    </source>
</evidence>
<comment type="subcellular location">
    <subcellularLocation>
        <location evidence="1 8">Cell membrane</location>
        <topology evidence="1 8">Multi-pass membrane protein</topology>
    </subcellularLocation>
</comment>
<dbReference type="AlphaFoldDB" id="A0AA38MEB8"/>
<dbReference type="InterPro" id="IPR013604">
    <property type="entry name" value="7TM_chemorcpt"/>
</dbReference>
<dbReference type="GO" id="GO:0043025">
    <property type="term" value="C:neuronal cell body"/>
    <property type="evidence" value="ECO:0007669"/>
    <property type="project" value="TreeGrafter"/>
</dbReference>
<keyword evidence="10" id="KW-1185">Reference proteome</keyword>
<keyword evidence="4 8" id="KW-1133">Transmembrane helix</keyword>
<dbReference type="PANTHER" id="PTHR21143">
    <property type="entry name" value="INVERTEBRATE GUSTATORY RECEPTOR"/>
    <property type="match status" value="1"/>
</dbReference>
<comment type="function">
    <text evidence="8">Gustatory receptor which mediates acceptance or avoidance behavior, depending on its substrates.</text>
</comment>
<keyword evidence="7 8" id="KW-0807">Transducer</keyword>
<comment type="caution">
    <text evidence="8">Lacks conserved residue(s) required for the propagation of feature annotation.</text>
</comment>
<dbReference type="GO" id="GO:0050909">
    <property type="term" value="P:sensory perception of taste"/>
    <property type="evidence" value="ECO:0007669"/>
    <property type="project" value="InterPro"/>
</dbReference>
<keyword evidence="2 8" id="KW-1003">Cell membrane</keyword>
<keyword evidence="5 8" id="KW-0472">Membrane</keyword>
<dbReference type="PANTHER" id="PTHR21143:SF104">
    <property type="entry name" value="GUSTATORY RECEPTOR 8A-RELATED"/>
    <property type="match status" value="1"/>
</dbReference>
<feature type="transmembrane region" description="Helical" evidence="8">
    <location>
        <begin position="146"/>
        <end position="170"/>
    </location>
</feature>
<dbReference type="GO" id="GO:0030424">
    <property type="term" value="C:axon"/>
    <property type="evidence" value="ECO:0007669"/>
    <property type="project" value="TreeGrafter"/>
</dbReference>
<evidence type="ECO:0000256" key="7">
    <source>
        <dbReference type="ARBA" id="ARBA00023224"/>
    </source>
</evidence>
<feature type="transmembrane region" description="Helical" evidence="8">
    <location>
        <begin position="249"/>
        <end position="270"/>
    </location>
</feature>
<comment type="similarity">
    <text evidence="8">Belongs to the insect chemoreceptor superfamily. Gustatory receptor (GR) family.</text>
</comment>
<feature type="transmembrane region" description="Helical" evidence="8">
    <location>
        <begin position="116"/>
        <end position="134"/>
    </location>
</feature>
<evidence type="ECO:0000256" key="1">
    <source>
        <dbReference type="ARBA" id="ARBA00004651"/>
    </source>
</evidence>
<dbReference type="GO" id="GO:0030425">
    <property type="term" value="C:dendrite"/>
    <property type="evidence" value="ECO:0007669"/>
    <property type="project" value="TreeGrafter"/>
</dbReference>
<sequence>MNTLKTFFVFGKYLSLTPSYDHPVTRFQKISTCLLVAANFILSLVSIYSTLTDSQYYFFKKVLFFLTHVNLLNTCYTPLSMIFWNKENWQKLIANLIFIVSISNDVSKISRYVKIAIVRLVVKLVIVFLAFAYWTRVFGWDTIKYYSVHCFQNCLIYSYSIFMDVILYIFSLQYKHLNGTLTSCRRCDNALKKIEQNYCFLKDTVKIFNDVFQWPIALIISYTSLHILYMLDFVVVDLKRHEYDLEVQLLVDFILVMVAVIATLVVILWCDSILTEAGKLLSESYSLSRHCEEARFERFIATLQRNFPSFSAAGFFDIKKSTILDIVSTVTTFFIAAIQFQMSE</sequence>
<evidence type="ECO:0000313" key="10">
    <source>
        <dbReference type="Proteomes" id="UP001168821"/>
    </source>
</evidence>
<evidence type="ECO:0000256" key="2">
    <source>
        <dbReference type="ARBA" id="ARBA00022475"/>
    </source>
</evidence>
<dbReference type="GO" id="GO:0005886">
    <property type="term" value="C:plasma membrane"/>
    <property type="evidence" value="ECO:0007669"/>
    <property type="project" value="UniProtKB-SubCell"/>
</dbReference>
<dbReference type="GO" id="GO:0007165">
    <property type="term" value="P:signal transduction"/>
    <property type="evidence" value="ECO:0007669"/>
    <property type="project" value="UniProtKB-KW"/>
</dbReference>
<evidence type="ECO:0000313" key="9">
    <source>
        <dbReference type="EMBL" id="KAJ3653153.1"/>
    </source>
</evidence>
<comment type="caution">
    <text evidence="9">The sequence shown here is derived from an EMBL/GenBank/DDBJ whole genome shotgun (WGS) entry which is preliminary data.</text>
</comment>
<reference evidence="9" key="1">
    <citation type="journal article" date="2023" name="G3 (Bethesda)">
        <title>Whole genome assemblies of Zophobas morio and Tenebrio molitor.</title>
        <authorList>
            <person name="Kaur S."/>
            <person name="Stinson S.A."/>
            <person name="diCenzo G.C."/>
        </authorList>
    </citation>
    <scope>NUCLEOTIDE SEQUENCE</scope>
    <source>
        <strain evidence="9">QUZm001</strain>
    </source>
</reference>
<name>A0AA38MEB8_9CUCU</name>
<feature type="transmembrane region" description="Helical" evidence="8">
    <location>
        <begin position="211"/>
        <end position="229"/>
    </location>
</feature>
<gene>
    <name evidence="9" type="ORF">Zmor_019062</name>
</gene>
<evidence type="ECO:0000256" key="6">
    <source>
        <dbReference type="ARBA" id="ARBA00023170"/>
    </source>
</evidence>
<feature type="transmembrane region" description="Helical" evidence="8">
    <location>
        <begin position="63"/>
        <end position="84"/>
    </location>
</feature>
<feature type="transmembrane region" description="Helical" evidence="8">
    <location>
        <begin position="32"/>
        <end position="51"/>
    </location>
</feature>
<accession>A0AA38MEB8</accession>
<dbReference type="EMBL" id="JALNTZ010000005">
    <property type="protein sequence ID" value="KAJ3653153.1"/>
    <property type="molecule type" value="Genomic_DNA"/>
</dbReference>
<proteinExistence type="inferred from homology"/>
<dbReference type="Pfam" id="PF08395">
    <property type="entry name" value="7tm_7"/>
    <property type="match status" value="1"/>
</dbReference>
<dbReference type="GO" id="GO:0007635">
    <property type="term" value="P:chemosensory behavior"/>
    <property type="evidence" value="ECO:0007669"/>
    <property type="project" value="TreeGrafter"/>
</dbReference>